<accession>A0A9P5S4H3</accession>
<evidence type="ECO:0000259" key="8">
    <source>
        <dbReference type="PROSITE" id="PS51778"/>
    </source>
</evidence>
<dbReference type="Proteomes" id="UP000748756">
    <property type="component" value="Unassembled WGS sequence"/>
</dbReference>
<dbReference type="Gene3D" id="2.30.29.30">
    <property type="entry name" value="Pleckstrin-homology domain (PH domain)/Phosphotyrosine-binding domain (PTB)"/>
    <property type="match status" value="1"/>
</dbReference>
<feature type="compositionally biased region" description="Polar residues" evidence="6">
    <location>
        <begin position="369"/>
        <end position="379"/>
    </location>
</feature>
<dbReference type="PROSITE" id="PS51778">
    <property type="entry name" value="VAST"/>
    <property type="match status" value="1"/>
</dbReference>
<feature type="domain" description="VASt" evidence="8">
    <location>
        <begin position="449"/>
        <end position="641"/>
    </location>
</feature>
<dbReference type="InterPro" id="IPR004182">
    <property type="entry name" value="GRAM"/>
</dbReference>
<name>A0A9P5S4H3_9FUNG</name>
<keyword evidence="4 7" id="KW-1133">Transmembrane helix</keyword>
<evidence type="ECO:0000313" key="9">
    <source>
        <dbReference type="EMBL" id="KAF9153018.1"/>
    </source>
</evidence>
<keyword evidence="3 7" id="KW-0812">Transmembrane</keyword>
<feature type="region of interest" description="Disordered" evidence="6">
    <location>
        <begin position="288"/>
        <end position="318"/>
    </location>
</feature>
<organism evidence="9 10">
    <name type="scientific">Linnemannia schmuckeri</name>
    <dbReference type="NCBI Taxonomy" id="64567"/>
    <lineage>
        <taxon>Eukaryota</taxon>
        <taxon>Fungi</taxon>
        <taxon>Fungi incertae sedis</taxon>
        <taxon>Mucoromycota</taxon>
        <taxon>Mortierellomycotina</taxon>
        <taxon>Mortierellomycetes</taxon>
        <taxon>Mortierellales</taxon>
        <taxon>Mortierellaceae</taxon>
        <taxon>Linnemannia</taxon>
    </lineage>
</organism>
<evidence type="ECO:0000256" key="2">
    <source>
        <dbReference type="ARBA" id="ARBA00006582"/>
    </source>
</evidence>
<dbReference type="GO" id="GO:0005886">
    <property type="term" value="C:plasma membrane"/>
    <property type="evidence" value="ECO:0007669"/>
    <property type="project" value="TreeGrafter"/>
</dbReference>
<dbReference type="PANTHER" id="PTHR23319">
    <property type="entry name" value="GRAM DOMAIN CONTAINING 1B, ISOFORM E"/>
    <property type="match status" value="1"/>
</dbReference>
<evidence type="ECO:0000313" key="10">
    <source>
        <dbReference type="Proteomes" id="UP000748756"/>
    </source>
</evidence>
<evidence type="ECO:0000256" key="1">
    <source>
        <dbReference type="ARBA" id="ARBA00004167"/>
    </source>
</evidence>
<reference evidence="9" key="1">
    <citation type="journal article" date="2020" name="Fungal Divers.">
        <title>Resolving the Mortierellaceae phylogeny through synthesis of multi-gene phylogenetics and phylogenomics.</title>
        <authorList>
            <person name="Vandepol N."/>
            <person name="Liber J."/>
            <person name="Desiro A."/>
            <person name="Na H."/>
            <person name="Kennedy M."/>
            <person name="Barry K."/>
            <person name="Grigoriev I.V."/>
            <person name="Miller A.N."/>
            <person name="O'Donnell K."/>
            <person name="Stajich J.E."/>
            <person name="Bonito G."/>
        </authorList>
    </citation>
    <scope>NUCLEOTIDE SEQUENCE</scope>
    <source>
        <strain evidence="9">NRRL 6426</strain>
    </source>
</reference>
<keyword evidence="5 7" id="KW-0472">Membrane</keyword>
<evidence type="ECO:0000256" key="4">
    <source>
        <dbReference type="ARBA" id="ARBA00022989"/>
    </source>
</evidence>
<comment type="caution">
    <text evidence="9">The sequence shown here is derived from an EMBL/GenBank/DDBJ whole genome shotgun (WGS) entry which is preliminary data.</text>
</comment>
<keyword evidence="10" id="KW-1185">Reference proteome</keyword>
<dbReference type="GO" id="GO:0140268">
    <property type="term" value="C:endoplasmic reticulum-plasma membrane contact site"/>
    <property type="evidence" value="ECO:0007669"/>
    <property type="project" value="TreeGrafter"/>
</dbReference>
<dbReference type="AlphaFoldDB" id="A0A9P5S4H3"/>
<dbReference type="OrthoDB" id="2162691at2759"/>
<dbReference type="Pfam" id="PF02893">
    <property type="entry name" value="GRAM"/>
    <property type="match status" value="1"/>
</dbReference>
<evidence type="ECO:0000256" key="7">
    <source>
        <dbReference type="SAM" id="Phobius"/>
    </source>
</evidence>
<feature type="compositionally biased region" description="Basic and acidic residues" evidence="6">
    <location>
        <begin position="728"/>
        <end position="744"/>
    </location>
</feature>
<dbReference type="Pfam" id="PF16016">
    <property type="entry name" value="VASt"/>
    <property type="match status" value="1"/>
</dbReference>
<comment type="similarity">
    <text evidence="2">Belongs to the YSP2 family.</text>
</comment>
<feature type="region of interest" description="Disordered" evidence="6">
    <location>
        <begin position="346"/>
        <end position="409"/>
    </location>
</feature>
<evidence type="ECO:0000256" key="3">
    <source>
        <dbReference type="ARBA" id="ARBA00022692"/>
    </source>
</evidence>
<dbReference type="EMBL" id="JAAAUQ010000203">
    <property type="protein sequence ID" value="KAF9153018.1"/>
    <property type="molecule type" value="Genomic_DNA"/>
</dbReference>
<dbReference type="SMART" id="SM00568">
    <property type="entry name" value="GRAM"/>
    <property type="match status" value="1"/>
</dbReference>
<proteinExistence type="inferred from homology"/>
<dbReference type="GO" id="GO:0120015">
    <property type="term" value="F:sterol transfer activity"/>
    <property type="evidence" value="ECO:0007669"/>
    <property type="project" value="TreeGrafter"/>
</dbReference>
<dbReference type="GO" id="GO:0032934">
    <property type="term" value="F:sterol binding"/>
    <property type="evidence" value="ECO:0007669"/>
    <property type="project" value="TreeGrafter"/>
</dbReference>
<dbReference type="GO" id="GO:0005789">
    <property type="term" value="C:endoplasmic reticulum membrane"/>
    <property type="evidence" value="ECO:0007669"/>
    <property type="project" value="TreeGrafter"/>
</dbReference>
<evidence type="ECO:0000256" key="6">
    <source>
        <dbReference type="SAM" id="MobiDB-lite"/>
    </source>
</evidence>
<dbReference type="InterPro" id="IPR011993">
    <property type="entry name" value="PH-like_dom_sf"/>
</dbReference>
<feature type="region of interest" description="Disordered" evidence="6">
    <location>
        <begin position="711"/>
        <end position="750"/>
    </location>
</feature>
<dbReference type="InterPro" id="IPR031968">
    <property type="entry name" value="VASt"/>
</dbReference>
<comment type="subcellular location">
    <subcellularLocation>
        <location evidence="1">Membrane</location>
        <topology evidence="1">Single-pass membrane protein</topology>
    </subcellularLocation>
</comment>
<evidence type="ECO:0000256" key="5">
    <source>
        <dbReference type="ARBA" id="ARBA00023136"/>
    </source>
</evidence>
<feature type="region of interest" description="Disordered" evidence="6">
    <location>
        <begin position="86"/>
        <end position="109"/>
    </location>
</feature>
<dbReference type="GO" id="GO:0032366">
    <property type="term" value="P:intracellular sterol transport"/>
    <property type="evidence" value="ECO:0007669"/>
    <property type="project" value="TreeGrafter"/>
</dbReference>
<protein>
    <recommendedName>
        <fullName evidence="8">VASt domain-containing protein</fullName>
    </recommendedName>
</protein>
<dbReference type="InterPro" id="IPR051482">
    <property type="entry name" value="Cholesterol_transport"/>
</dbReference>
<feature type="transmembrane region" description="Helical" evidence="7">
    <location>
        <begin position="757"/>
        <end position="780"/>
    </location>
</feature>
<sequence>MTLACAGHFHDYSCALEREILWQGTLYVAATHVCFYGKHFGKTVKVIIDYRDLVLIEREKKLGVFPSSIRLRVASVETNPPTYAAWDSQEAKGNTNTNNDDPGAAEPKIPATTKDYVLTSLMNREQAFADIERNWQAHRHFQKNVCNSGLPTPQLDVNGRGTALGLDSRVKPWTILDRHKVPRTYSVISDEAFSSSEYLDRPHLRERASTSLIRPSTSVSHEYVGSWRAAAAVTGAISDHYSQPLGILSSASEGRRGSVASIGSSDKQELTTGLIGFLQRRSSLIHKWKKGEGGGGGNFSDISSDVAQDHREDVSQSPIDASVAATTASTTQSSTLQDSPLLSAQRQDEALRASTPPPPLISPSLTTTKVSRSLPTVQTDAKPGSTHGMTKHIRGKSSNGLQITSDEKDMTPGQAVVAITISNNENTIPGRVLPYPLPLGPVSCGCPRHYKNAVVSTVVPLPVDLCFEILFSGAGAGLGDKLVCDTHRIKDGSTDILIMPWQHEDQPQDSDKVNKSDWVDQQRKLEYSVSFKVPMLTKTSTACFETQRVTQHKLFAILVHSESKTPNVPYGEHFSTVNQICMTWESEGKTRIKCFTEVKFKRSIMWSSKVEAGSLEGSGGFYKEFIRQFEQLVESQREQLLSSYEARKLASYSSSLVSNLVADGSELARTTRACASVSNETLTLTPGHGSSRVIDKIGCPRVTFAVSTFPSASSLPATPRSAESPYFSKDRSVLRQGRQDHDRGNSQQHTSRRLSKVLLGFVILGLAVSALNIWHLFSVVSSMVEVIQLKDDVFQRQFHPLQAPYNQKRRPHSNNPTYRKRVENLDPWRPSSSVIPGTVQQHSRQLSSARTTATTASSFTVPQTPTVHNSKPQKHLLDEALLSPLQIQTAILRMEIIELFDLLEQARKELHHPHHQHHNHS</sequence>
<gene>
    <name evidence="9" type="ORF">BG015_004268</name>
</gene>
<feature type="compositionally biased region" description="Polar residues" evidence="6">
    <location>
        <begin position="91"/>
        <end position="100"/>
    </location>
</feature>
<dbReference type="PANTHER" id="PTHR23319:SF4">
    <property type="entry name" value="GRAM DOMAIN CONTAINING 1B, ISOFORM E"/>
    <property type="match status" value="1"/>
</dbReference>